<dbReference type="AlphaFoldDB" id="D4IK70"/>
<dbReference type="RefSeq" id="WP_015546267.1">
    <property type="nucleotide sequence ID" value="NC_021030.1"/>
</dbReference>
<dbReference type="PANTHER" id="PTHR43694:SF1">
    <property type="entry name" value="RIBONUCLEASE J"/>
    <property type="match status" value="1"/>
</dbReference>
<reference evidence="4 5" key="1">
    <citation type="submission" date="2010-03" db="EMBL/GenBank/DDBJ databases">
        <title>The genome sequence of Alistipes shahii WAL 8301.</title>
        <authorList>
            <consortium name="metaHIT consortium -- http://www.metahit.eu/"/>
            <person name="Pajon A."/>
            <person name="Turner K."/>
            <person name="Parkhill J."/>
        </authorList>
    </citation>
    <scope>NUCLEOTIDE SEQUENCE [LARGE SCALE GENOMIC DNA]</scope>
    <source>
        <strain evidence="4 5">WAL 8301</strain>
    </source>
</reference>
<evidence type="ECO:0000313" key="5">
    <source>
        <dbReference type="Proteomes" id="UP000008794"/>
    </source>
</evidence>
<accession>D4IK70</accession>
<dbReference type="GO" id="GO:0003723">
    <property type="term" value="F:RNA binding"/>
    <property type="evidence" value="ECO:0007669"/>
    <property type="project" value="UniProtKB-KW"/>
</dbReference>
<dbReference type="GeneID" id="92757897"/>
<dbReference type="Proteomes" id="UP000008794">
    <property type="component" value="Chromosome"/>
</dbReference>
<organism evidence="4 5">
    <name type="scientific">Alistipes shahii WAL 8301</name>
    <dbReference type="NCBI Taxonomy" id="717959"/>
    <lineage>
        <taxon>Bacteria</taxon>
        <taxon>Pseudomonadati</taxon>
        <taxon>Bacteroidota</taxon>
        <taxon>Bacteroidia</taxon>
        <taxon>Bacteroidales</taxon>
        <taxon>Rikenellaceae</taxon>
        <taxon>Alistipes</taxon>
    </lineage>
</organism>
<reference evidence="4 5" key="2">
    <citation type="submission" date="2010-03" db="EMBL/GenBank/DDBJ databases">
        <authorList>
            <person name="Pajon A."/>
        </authorList>
    </citation>
    <scope>NUCLEOTIDE SEQUENCE [LARGE SCALE GENOMIC DNA]</scope>
    <source>
        <strain evidence="4 5">WAL 8301</strain>
    </source>
</reference>
<evidence type="ECO:0000313" key="4">
    <source>
        <dbReference type="EMBL" id="CBK63332.1"/>
    </source>
</evidence>
<dbReference type="EMBL" id="FP929032">
    <property type="protein sequence ID" value="CBK63332.1"/>
    <property type="molecule type" value="Genomic_DNA"/>
</dbReference>
<dbReference type="BioCyc" id="ASHA717959:AL1_RS03575-MONOMER"/>
<keyword evidence="2" id="KW-0694">RNA-binding</keyword>
<dbReference type="Gene3D" id="3.60.15.10">
    <property type="entry name" value="Ribonuclease Z/Hydroxyacylglutathione hydrolase-like"/>
    <property type="match status" value="1"/>
</dbReference>
<dbReference type="SMART" id="SM00849">
    <property type="entry name" value="Lactamase_B"/>
    <property type="match status" value="1"/>
</dbReference>
<gene>
    <name evidence="4" type="ORF">AL1_07600</name>
</gene>
<dbReference type="STRING" id="717959.AL1_07600"/>
<feature type="domain" description="Metallo-beta-lactamase" evidence="3">
    <location>
        <begin position="13"/>
        <end position="213"/>
    </location>
</feature>
<evidence type="ECO:0000256" key="1">
    <source>
        <dbReference type="ARBA" id="ARBA00022839"/>
    </source>
</evidence>
<dbReference type="InterPro" id="IPR042173">
    <property type="entry name" value="RNase_J_2"/>
</dbReference>
<name>D4IK70_9BACT</name>
<dbReference type="SUPFAM" id="SSF56281">
    <property type="entry name" value="Metallo-hydrolase/oxidoreductase"/>
    <property type="match status" value="1"/>
</dbReference>
<evidence type="ECO:0000256" key="2">
    <source>
        <dbReference type="ARBA" id="ARBA00022884"/>
    </source>
</evidence>
<dbReference type="Pfam" id="PF12706">
    <property type="entry name" value="Lactamase_B_2"/>
    <property type="match status" value="1"/>
</dbReference>
<keyword evidence="1" id="KW-0269">Exonuclease</keyword>
<dbReference type="PATRIC" id="fig|717959.3.peg.2320"/>
<dbReference type="Gene3D" id="3.40.50.10710">
    <property type="entry name" value="Metallo-hydrolase/oxidoreductase"/>
    <property type="match status" value="1"/>
</dbReference>
<protein>
    <submittedName>
        <fullName evidence="4">Predicted hydrolase of the metallo-beta-lactamase superfamily</fullName>
    </submittedName>
</protein>
<dbReference type="GO" id="GO:0004527">
    <property type="term" value="F:exonuclease activity"/>
    <property type="evidence" value="ECO:0007669"/>
    <property type="project" value="UniProtKB-KW"/>
</dbReference>
<dbReference type="PANTHER" id="PTHR43694">
    <property type="entry name" value="RIBONUCLEASE J"/>
    <property type="match status" value="1"/>
</dbReference>
<keyword evidence="4" id="KW-0378">Hydrolase</keyword>
<keyword evidence="5" id="KW-1185">Reference proteome</keyword>
<evidence type="ECO:0000259" key="3">
    <source>
        <dbReference type="SMART" id="SM00849"/>
    </source>
</evidence>
<keyword evidence="1" id="KW-0540">Nuclease</keyword>
<dbReference type="InterPro" id="IPR001279">
    <property type="entry name" value="Metallo-B-lactamas"/>
</dbReference>
<proteinExistence type="predicted"/>
<sequence>MTITIHRGTHEIGGSCVEIRTPQAKILLDLGLPLDFDSRSQEQQEQIRREALEWAQEADAIFISHYHADHHGLLPDTHRDVAIYATAGTAAMMHVTEVIHGRGDADYLHHINVLSKEADDRKFEPIIVDDIRITPYTVDHAAYDACAFLIEAEGRRILYSGDIRRHGVKGFLYHNLPRKVDCLLLEGTNLATEKECMSEAEICERFKEQFRTDADKLHYIWCSGQNIDRIVQIYKAALVCSRKLIVDTYVAYVLEAVHRFKSSIPSPLSPFEGHDVFRYFCLPAQLKRLEEAGDPEIVERLKALSTVDTKDIGRNPGKYAWLIRPSMLYYMQKYSHTPSVVVTSIWEGYEKDEPEFMDWIRERGFTNPHIHTSGHADAKSLQSIVRHVDPGLLIPIHTAVPERFATLFPDRTIRCPQDNEPIEL</sequence>
<dbReference type="InterPro" id="IPR036866">
    <property type="entry name" value="RibonucZ/Hydroxyglut_hydro"/>
</dbReference>
<dbReference type="HOGENOM" id="CLU_031965_0_0_10"/>
<dbReference type="OrthoDB" id="9758375at2"/>
<dbReference type="KEGG" id="ash:AL1_07600"/>